<reference evidence="1 2" key="1">
    <citation type="submission" date="2019-01" db="EMBL/GenBank/DDBJ databases">
        <title>Sequencing of cultivated peanut Arachis hypogaea provides insights into genome evolution and oil improvement.</title>
        <authorList>
            <person name="Chen X."/>
        </authorList>
    </citation>
    <scope>NUCLEOTIDE SEQUENCE [LARGE SCALE GENOMIC DNA]</scope>
    <source>
        <strain evidence="2">cv. Fuhuasheng</strain>
        <tissue evidence="1">Leaves</tissue>
    </source>
</reference>
<comment type="caution">
    <text evidence="1">The sequence shown here is derived from an EMBL/GenBank/DDBJ whole genome shotgun (WGS) entry which is preliminary data.</text>
</comment>
<accession>A0A445B908</accession>
<dbReference type="EMBL" id="SDMP01000010">
    <property type="protein sequence ID" value="RYR35157.1"/>
    <property type="molecule type" value="Genomic_DNA"/>
</dbReference>
<name>A0A445B908_ARAHY</name>
<evidence type="ECO:0000313" key="2">
    <source>
        <dbReference type="Proteomes" id="UP000289738"/>
    </source>
</evidence>
<proteinExistence type="predicted"/>
<protein>
    <submittedName>
        <fullName evidence="1">Uncharacterized protein</fullName>
    </submittedName>
</protein>
<keyword evidence="2" id="KW-1185">Reference proteome</keyword>
<gene>
    <name evidence="1" type="ORF">Ahy_A10g050289</name>
</gene>
<organism evidence="1 2">
    <name type="scientific">Arachis hypogaea</name>
    <name type="common">Peanut</name>
    <dbReference type="NCBI Taxonomy" id="3818"/>
    <lineage>
        <taxon>Eukaryota</taxon>
        <taxon>Viridiplantae</taxon>
        <taxon>Streptophyta</taxon>
        <taxon>Embryophyta</taxon>
        <taxon>Tracheophyta</taxon>
        <taxon>Spermatophyta</taxon>
        <taxon>Magnoliopsida</taxon>
        <taxon>eudicotyledons</taxon>
        <taxon>Gunneridae</taxon>
        <taxon>Pentapetalae</taxon>
        <taxon>rosids</taxon>
        <taxon>fabids</taxon>
        <taxon>Fabales</taxon>
        <taxon>Fabaceae</taxon>
        <taxon>Papilionoideae</taxon>
        <taxon>50 kb inversion clade</taxon>
        <taxon>dalbergioids sensu lato</taxon>
        <taxon>Dalbergieae</taxon>
        <taxon>Pterocarpus clade</taxon>
        <taxon>Arachis</taxon>
    </lineage>
</organism>
<dbReference type="AlphaFoldDB" id="A0A445B908"/>
<sequence>MAELKAVNQEAFRYLNAMPPMYWSRSRFTYNSKVDTLVNNMFESFNSVIVDAREKPVVTMLEEIRVKLMTRWAENRLPAQQVQHLLHPHHNQPPELFLHLSLPLPHFQANLLLTSLPGFLEHLTFLQRN</sequence>
<dbReference type="Proteomes" id="UP000289738">
    <property type="component" value="Chromosome A10"/>
</dbReference>
<evidence type="ECO:0000313" key="1">
    <source>
        <dbReference type="EMBL" id="RYR35157.1"/>
    </source>
</evidence>